<evidence type="ECO:0000313" key="9">
    <source>
        <dbReference type="Proteomes" id="UP000782312"/>
    </source>
</evidence>
<dbReference type="SUPFAM" id="SSF81342">
    <property type="entry name" value="Transmembrane di-heme cytochromes"/>
    <property type="match status" value="1"/>
</dbReference>
<dbReference type="PANTHER" id="PTHR30485:SF1">
    <property type="entry name" value="CYTOCHROME YDHU-RELATED"/>
    <property type="match status" value="1"/>
</dbReference>
<dbReference type="InterPro" id="IPR011577">
    <property type="entry name" value="Cyt_b561_bac/Ni-Hgenase"/>
</dbReference>
<organism evidence="8 9">
    <name type="scientific">Tectimicrobiota bacterium</name>
    <dbReference type="NCBI Taxonomy" id="2528274"/>
    <lineage>
        <taxon>Bacteria</taxon>
        <taxon>Pseudomonadati</taxon>
        <taxon>Nitrospinota/Tectimicrobiota group</taxon>
        <taxon>Candidatus Tectimicrobiota</taxon>
    </lineage>
</organism>
<dbReference type="InterPro" id="IPR051542">
    <property type="entry name" value="Hydrogenase_cytochrome"/>
</dbReference>
<comment type="caution">
    <text evidence="8">The sequence shown here is derived from an EMBL/GenBank/DDBJ whole genome shotgun (WGS) entry which is preliminary data.</text>
</comment>
<accession>A0A932I240</accession>
<evidence type="ECO:0000256" key="4">
    <source>
        <dbReference type="ARBA" id="ARBA00022989"/>
    </source>
</evidence>
<protein>
    <submittedName>
        <fullName evidence="8">Cytochrome b/b6 domain-containing protein</fullName>
    </submittedName>
</protein>
<evidence type="ECO:0000259" key="7">
    <source>
        <dbReference type="Pfam" id="PF01292"/>
    </source>
</evidence>
<dbReference type="Pfam" id="PF01292">
    <property type="entry name" value="Ni_hydr_CYTB"/>
    <property type="match status" value="1"/>
</dbReference>
<dbReference type="PANTHER" id="PTHR30485">
    <property type="entry name" value="NI/FE-HYDROGENASE 1 B-TYPE CYTOCHROME SUBUNIT"/>
    <property type="match status" value="1"/>
</dbReference>
<dbReference type="InterPro" id="IPR016174">
    <property type="entry name" value="Di-haem_cyt_TM"/>
</dbReference>
<feature type="transmembrane region" description="Helical" evidence="6">
    <location>
        <begin position="259"/>
        <end position="276"/>
    </location>
</feature>
<evidence type="ECO:0000256" key="6">
    <source>
        <dbReference type="SAM" id="Phobius"/>
    </source>
</evidence>
<evidence type="ECO:0000256" key="2">
    <source>
        <dbReference type="ARBA" id="ARBA00022475"/>
    </source>
</evidence>
<keyword evidence="4 6" id="KW-1133">Transmembrane helix</keyword>
<keyword evidence="2" id="KW-1003">Cell membrane</keyword>
<feature type="transmembrane region" description="Helical" evidence="6">
    <location>
        <begin position="101"/>
        <end position="123"/>
    </location>
</feature>
<name>A0A932I240_UNCTE</name>
<comment type="subcellular location">
    <subcellularLocation>
        <location evidence="1">Cell membrane</location>
        <topology evidence="1">Multi-pass membrane protein</topology>
    </subcellularLocation>
</comment>
<dbReference type="GO" id="GO:0022904">
    <property type="term" value="P:respiratory electron transport chain"/>
    <property type="evidence" value="ECO:0007669"/>
    <property type="project" value="InterPro"/>
</dbReference>
<keyword evidence="3 6" id="KW-0812">Transmembrane</keyword>
<dbReference type="EMBL" id="JACPUR010000030">
    <property type="protein sequence ID" value="MBI3128510.1"/>
    <property type="molecule type" value="Genomic_DNA"/>
</dbReference>
<dbReference type="Proteomes" id="UP000782312">
    <property type="component" value="Unassembled WGS sequence"/>
</dbReference>
<feature type="domain" description="Cytochrome b561 bacterial/Ni-hydrogenase" evidence="7">
    <location>
        <begin position="13"/>
        <end position="238"/>
    </location>
</feature>
<gene>
    <name evidence="8" type="ORF">HYZ11_12970</name>
</gene>
<dbReference type="Gene3D" id="1.20.950.20">
    <property type="entry name" value="Transmembrane di-heme cytochromes, Chain C"/>
    <property type="match status" value="1"/>
</dbReference>
<feature type="transmembrane region" description="Helical" evidence="6">
    <location>
        <begin position="282"/>
        <end position="304"/>
    </location>
</feature>
<keyword evidence="5 6" id="KW-0472">Membrane</keyword>
<dbReference type="GO" id="GO:0020037">
    <property type="term" value="F:heme binding"/>
    <property type="evidence" value="ECO:0007669"/>
    <property type="project" value="TreeGrafter"/>
</dbReference>
<evidence type="ECO:0000256" key="1">
    <source>
        <dbReference type="ARBA" id="ARBA00004651"/>
    </source>
</evidence>
<reference evidence="8" key="1">
    <citation type="submission" date="2020-07" db="EMBL/GenBank/DDBJ databases">
        <title>Huge and variable diversity of episymbiotic CPR bacteria and DPANN archaea in groundwater ecosystems.</title>
        <authorList>
            <person name="He C.Y."/>
            <person name="Keren R."/>
            <person name="Whittaker M."/>
            <person name="Farag I.F."/>
            <person name="Doudna J."/>
            <person name="Cate J.H.D."/>
            <person name="Banfield J.F."/>
        </authorList>
    </citation>
    <scope>NUCLEOTIDE SEQUENCE</scope>
    <source>
        <strain evidence="8">NC_groundwater_763_Ag_S-0.2um_68_21</strain>
    </source>
</reference>
<evidence type="ECO:0000256" key="5">
    <source>
        <dbReference type="ARBA" id="ARBA00023136"/>
    </source>
</evidence>
<evidence type="ECO:0000313" key="8">
    <source>
        <dbReference type="EMBL" id="MBI3128510.1"/>
    </source>
</evidence>
<feature type="transmembrane region" description="Helical" evidence="6">
    <location>
        <begin position="205"/>
        <end position="227"/>
    </location>
</feature>
<dbReference type="GO" id="GO:0005886">
    <property type="term" value="C:plasma membrane"/>
    <property type="evidence" value="ECO:0007669"/>
    <property type="project" value="UniProtKB-SubCell"/>
</dbReference>
<feature type="transmembrane region" description="Helical" evidence="6">
    <location>
        <begin position="23"/>
        <end position="43"/>
    </location>
</feature>
<dbReference type="GO" id="GO:0009055">
    <property type="term" value="F:electron transfer activity"/>
    <property type="evidence" value="ECO:0007669"/>
    <property type="project" value="InterPro"/>
</dbReference>
<proteinExistence type="predicted"/>
<evidence type="ECO:0000256" key="3">
    <source>
        <dbReference type="ARBA" id="ARBA00022692"/>
    </source>
</evidence>
<dbReference type="AlphaFoldDB" id="A0A932I240"/>
<feature type="transmembrane region" description="Helical" evidence="6">
    <location>
        <begin position="165"/>
        <end position="185"/>
    </location>
</feature>
<sequence length="328" mass="36151">MSTEPSAPRPAFRYSAALRVTHWLNVPLLLLMIASGIQIWWAYPAFGPGLPKPEAVYRALAGGDAPVDPGGIMMSGDYREFVQELAGRFGVGEWLAGALRWHFALMWPYTLNGLAFLLLLLLTEEGRHYRVRRGDLAGIGEMIRHPVRTFHDPPGGGKFNPIQKLAYNAVVLAGILSVVTGLAVYKPVQLGFLTQALGGYQASRLLHFLAALFLVLFTAGHLVMVLSHGWRRGLAPMVVGIKAEREEFRERQRVFARRALRALGELAVLAGALWLGSLLADILNWALGGQAHGLPFGALVYLAVRLGPVRARDRRAREARRRRLEVTA</sequence>